<evidence type="ECO:0000313" key="3">
    <source>
        <dbReference type="Proteomes" id="UP000322791"/>
    </source>
</evidence>
<gene>
    <name evidence="2" type="ORF">FY528_13080</name>
</gene>
<dbReference type="EMBL" id="VTHL01000013">
    <property type="protein sequence ID" value="TYZ08377.1"/>
    <property type="molecule type" value="Genomic_DNA"/>
</dbReference>
<feature type="chain" id="PRO_5022963175" evidence="1">
    <location>
        <begin position="19"/>
        <end position="148"/>
    </location>
</feature>
<feature type="signal peptide" evidence="1">
    <location>
        <begin position="1"/>
        <end position="18"/>
    </location>
</feature>
<proteinExistence type="predicted"/>
<dbReference type="AlphaFoldDB" id="A0A5D6UZH4"/>
<evidence type="ECO:0000313" key="2">
    <source>
        <dbReference type="EMBL" id="TYZ08377.1"/>
    </source>
</evidence>
<evidence type="ECO:0000256" key="1">
    <source>
        <dbReference type="SAM" id="SignalP"/>
    </source>
</evidence>
<sequence length="148" mass="16569">MRVALSLILLSTALTCQAQKVATLTTRLTARFGFPDGATSELMVQVLHVEKHQLEINDPRLAGRVFHLKSQEFRDGVAQPEQDLLGQNRDRLRLDAKGHFACNVYARPATDARLEVKFFFPTMGKEQQFAPLPSAKATDYSLRTDILA</sequence>
<organism evidence="2 3">
    <name type="scientific">Hymenobacter lutimineralis</name>
    <dbReference type="NCBI Taxonomy" id="2606448"/>
    <lineage>
        <taxon>Bacteria</taxon>
        <taxon>Pseudomonadati</taxon>
        <taxon>Bacteroidota</taxon>
        <taxon>Cytophagia</taxon>
        <taxon>Cytophagales</taxon>
        <taxon>Hymenobacteraceae</taxon>
        <taxon>Hymenobacter</taxon>
    </lineage>
</organism>
<name>A0A5D6UZH4_9BACT</name>
<keyword evidence="1" id="KW-0732">Signal</keyword>
<accession>A0A5D6UZH4</accession>
<keyword evidence="3" id="KW-1185">Reference proteome</keyword>
<protein>
    <submittedName>
        <fullName evidence="2">Uncharacterized protein</fullName>
    </submittedName>
</protein>
<dbReference type="Proteomes" id="UP000322791">
    <property type="component" value="Unassembled WGS sequence"/>
</dbReference>
<dbReference type="RefSeq" id="WP_149071466.1">
    <property type="nucleotide sequence ID" value="NZ_VTHL01000013.1"/>
</dbReference>
<reference evidence="2 3" key="1">
    <citation type="submission" date="2019-08" db="EMBL/GenBank/DDBJ databases">
        <authorList>
            <person name="Seo M.-J."/>
        </authorList>
    </citation>
    <scope>NUCLEOTIDE SEQUENCE [LARGE SCALE GENOMIC DNA]</scope>
    <source>
        <strain evidence="2 3">KIGAM108</strain>
    </source>
</reference>
<comment type="caution">
    <text evidence="2">The sequence shown here is derived from an EMBL/GenBank/DDBJ whole genome shotgun (WGS) entry which is preliminary data.</text>
</comment>